<dbReference type="RefSeq" id="WP_122164218.1">
    <property type="nucleotide sequence ID" value="NZ_JAMOIB010000001.1"/>
</dbReference>
<keyword evidence="5" id="KW-1185">Reference proteome</keyword>
<sequence length="381" mass="42229">MNVILSVDPVRFPLTGIGRYTYELARALEAAEGVETLRYFSGASFVAGLPSASDTSDGGYGLRRAVQKSALAIEVYRLLMPLLRTRALRGCSDSLYHGTNFFIPPFSGKSVATFHDLSPFTWAHCHPAQRIRYLQKELGKTLERADALITDSEYTRQELAAYFSWPIERIHTVPLASSDEFRVRGADALRDALNRHGLVYGGYSLFVGTLEPRKNIETLLDAYSRLPVSLKKRWPLVLTGYQGWRNDAIRERLDRAVDEGWARHLGFVPGEDLPLLFAGARLFTFPSLYEGFGMPVLEAMSSGVPVVCSNSSSLPEVAGSVALMCDPMDIDTLTDLIARGLEDDSWRATAITEGLKHAASFSWQRCAMQTMSVYERVLSAG</sequence>
<keyword evidence="1 4" id="KW-0808">Transferase</keyword>
<evidence type="ECO:0000259" key="3">
    <source>
        <dbReference type="Pfam" id="PF13439"/>
    </source>
</evidence>
<dbReference type="Gene3D" id="3.40.50.2000">
    <property type="entry name" value="Glycogen Phosphorylase B"/>
    <property type="match status" value="2"/>
</dbReference>
<dbReference type="EMBL" id="RFFM01000001">
    <property type="protein sequence ID" value="RMH92269.1"/>
    <property type="molecule type" value="Genomic_DNA"/>
</dbReference>
<comment type="caution">
    <text evidence="4">The sequence shown here is derived from an EMBL/GenBank/DDBJ whole genome shotgun (WGS) entry which is preliminary data.</text>
</comment>
<protein>
    <submittedName>
        <fullName evidence="4">Glycosyltransferase family 1 protein</fullName>
    </submittedName>
</protein>
<dbReference type="FunFam" id="3.40.50.2000:FF:000119">
    <property type="entry name" value="Glycosyl transferase group 1"/>
    <property type="match status" value="1"/>
</dbReference>
<dbReference type="SUPFAM" id="SSF53756">
    <property type="entry name" value="UDP-Glycosyltransferase/glycogen phosphorylase"/>
    <property type="match status" value="1"/>
</dbReference>
<dbReference type="GO" id="GO:0016757">
    <property type="term" value="F:glycosyltransferase activity"/>
    <property type="evidence" value="ECO:0007669"/>
    <property type="project" value="InterPro"/>
</dbReference>
<gene>
    <name evidence="4" type="ORF">EA797_06010</name>
</gene>
<dbReference type="GO" id="GO:0009103">
    <property type="term" value="P:lipopolysaccharide biosynthetic process"/>
    <property type="evidence" value="ECO:0007669"/>
    <property type="project" value="TreeGrafter"/>
</dbReference>
<dbReference type="CDD" id="cd03809">
    <property type="entry name" value="GT4_MtfB-like"/>
    <property type="match status" value="1"/>
</dbReference>
<evidence type="ECO:0000256" key="1">
    <source>
        <dbReference type="ARBA" id="ARBA00022679"/>
    </source>
</evidence>
<reference evidence="4 5" key="1">
    <citation type="submission" date="2018-10" db="EMBL/GenBank/DDBJ databases">
        <title>Pseudomonas zhaodongensis NEAU-ST5-21(T) genome.</title>
        <authorList>
            <person name="Peng J."/>
            <person name="Liu Z.-P."/>
        </authorList>
    </citation>
    <scope>NUCLEOTIDE SEQUENCE [LARGE SCALE GENOMIC DNA]</scope>
    <source>
        <strain evidence="4 5">NEAU-ST5-21</strain>
    </source>
</reference>
<dbReference type="OrthoDB" id="9801609at2"/>
<dbReference type="InterPro" id="IPR028098">
    <property type="entry name" value="Glyco_trans_4-like_N"/>
</dbReference>
<dbReference type="InterPro" id="IPR001296">
    <property type="entry name" value="Glyco_trans_1"/>
</dbReference>
<proteinExistence type="predicted"/>
<dbReference type="Proteomes" id="UP000269774">
    <property type="component" value="Unassembled WGS sequence"/>
</dbReference>
<feature type="domain" description="Glycosyltransferase subfamily 4-like N-terminal" evidence="3">
    <location>
        <begin position="16"/>
        <end position="174"/>
    </location>
</feature>
<dbReference type="Pfam" id="PF13439">
    <property type="entry name" value="Glyco_transf_4"/>
    <property type="match status" value="1"/>
</dbReference>
<dbReference type="PANTHER" id="PTHR46401:SF2">
    <property type="entry name" value="GLYCOSYLTRANSFERASE WBBK-RELATED"/>
    <property type="match status" value="1"/>
</dbReference>
<dbReference type="PANTHER" id="PTHR46401">
    <property type="entry name" value="GLYCOSYLTRANSFERASE WBBK-RELATED"/>
    <property type="match status" value="1"/>
</dbReference>
<dbReference type="Pfam" id="PF00534">
    <property type="entry name" value="Glycos_transf_1"/>
    <property type="match status" value="1"/>
</dbReference>
<evidence type="ECO:0000313" key="5">
    <source>
        <dbReference type="Proteomes" id="UP000269774"/>
    </source>
</evidence>
<evidence type="ECO:0000259" key="2">
    <source>
        <dbReference type="Pfam" id="PF00534"/>
    </source>
</evidence>
<dbReference type="AlphaFoldDB" id="A0A3M2HXX3"/>
<organism evidence="4 5">
    <name type="scientific">Stutzerimonas zhaodongensis</name>
    <dbReference type="NCBI Taxonomy" id="1176257"/>
    <lineage>
        <taxon>Bacteria</taxon>
        <taxon>Pseudomonadati</taxon>
        <taxon>Pseudomonadota</taxon>
        <taxon>Gammaproteobacteria</taxon>
        <taxon>Pseudomonadales</taxon>
        <taxon>Pseudomonadaceae</taxon>
        <taxon>Stutzerimonas</taxon>
    </lineage>
</organism>
<name>A0A3M2HXX3_9GAMM</name>
<feature type="domain" description="Glycosyl transferase family 1" evidence="2">
    <location>
        <begin position="204"/>
        <end position="352"/>
    </location>
</feature>
<accession>A0A3M2HXX3</accession>
<evidence type="ECO:0000313" key="4">
    <source>
        <dbReference type="EMBL" id="RMH92269.1"/>
    </source>
</evidence>